<proteinExistence type="predicted"/>
<reference evidence="1" key="1">
    <citation type="journal article" date="2015" name="Nature">
        <title>Complex archaea that bridge the gap between prokaryotes and eukaryotes.</title>
        <authorList>
            <person name="Spang A."/>
            <person name="Saw J.H."/>
            <person name="Jorgensen S.L."/>
            <person name="Zaremba-Niedzwiedzka K."/>
            <person name="Martijn J."/>
            <person name="Lind A.E."/>
            <person name="van Eijk R."/>
            <person name="Schleper C."/>
            <person name="Guy L."/>
            <person name="Ettema T.J."/>
        </authorList>
    </citation>
    <scope>NUCLEOTIDE SEQUENCE</scope>
</reference>
<gene>
    <name evidence="1" type="ORF">LCGC14_2429140</name>
</gene>
<name>A0A0F9BMH8_9ZZZZ</name>
<accession>A0A0F9BMH8</accession>
<protein>
    <submittedName>
        <fullName evidence="1">Uncharacterized protein</fullName>
    </submittedName>
</protein>
<sequence>MRDEECMNCFHLAVMFNKYPCNDCNIMERENHFKEEDFKEEDDNE</sequence>
<dbReference type="EMBL" id="LAZR01037113">
    <property type="protein sequence ID" value="KKL23064.1"/>
    <property type="molecule type" value="Genomic_DNA"/>
</dbReference>
<evidence type="ECO:0000313" key="1">
    <source>
        <dbReference type="EMBL" id="KKL23064.1"/>
    </source>
</evidence>
<organism evidence="1">
    <name type="scientific">marine sediment metagenome</name>
    <dbReference type="NCBI Taxonomy" id="412755"/>
    <lineage>
        <taxon>unclassified sequences</taxon>
        <taxon>metagenomes</taxon>
        <taxon>ecological metagenomes</taxon>
    </lineage>
</organism>
<dbReference type="AlphaFoldDB" id="A0A0F9BMH8"/>
<comment type="caution">
    <text evidence="1">The sequence shown here is derived from an EMBL/GenBank/DDBJ whole genome shotgun (WGS) entry which is preliminary data.</text>
</comment>